<dbReference type="Proteomes" id="UP001369086">
    <property type="component" value="Unassembled WGS sequence"/>
</dbReference>
<comment type="caution">
    <text evidence="3">The sequence shown here is derived from an EMBL/GenBank/DDBJ whole genome shotgun (WGS) entry which is preliminary data.</text>
</comment>
<sequence length="465" mass="50494">MAVMPMTDILDQAVGADTDQGNHTTEEIRSDEQLLATSVPEEACVGTVPIKFDAEDVKDGPKTPIQESGIKEGHHILDHQPYPLQTPDEEQEDDNLACSAATSLGPEDLENPTTDTIQTSPNSPDLIADHQIEDPAQERDLTLDTENTPSEEDVGALTLGSRDVPAVSCSLDQGPIPTADDKKEEKKEKRHLQKKSKAKKMKKNKPSPAITSSTHCWAITKVFEDLGPWWKIGFLVFILLCIYPSADATNIPATVCIGQTTALDLNTEGPVKGPYTVYKGNLRKSKEVYSNEIVSNCPPKPYVIPDDQSYLFCNSDNKTALLLVPIVTLEHNSKFTVEYTTQDDNPGSKETSLHVNSTECPSKMTNEDSRNDTNTQSNLGEGPNIPVLCGFVAGVVTLLIALPLAGYCLSKRCRKDGEQNMIELDQVDACSRSAEDGQQAATGNGYQPIASRDAEGSAENRPVAV</sequence>
<feature type="region of interest" description="Disordered" evidence="1">
    <location>
        <begin position="435"/>
        <end position="465"/>
    </location>
</feature>
<feature type="compositionally biased region" description="Basic and acidic residues" evidence="1">
    <location>
        <begin position="69"/>
        <end position="78"/>
    </location>
</feature>
<keyword evidence="2" id="KW-0812">Transmembrane</keyword>
<evidence type="ECO:0000313" key="3">
    <source>
        <dbReference type="EMBL" id="KAK6469708.1"/>
    </source>
</evidence>
<feature type="region of interest" description="Disordered" evidence="1">
    <location>
        <begin position="339"/>
        <end position="379"/>
    </location>
</feature>
<reference evidence="3 4" key="1">
    <citation type="submission" date="2021-05" db="EMBL/GenBank/DDBJ databases">
        <authorList>
            <person name="Zahm M."/>
            <person name="Klopp C."/>
            <person name="Cabau C."/>
            <person name="Kuhl H."/>
            <person name="Suciu R."/>
            <person name="Ciorpac M."/>
            <person name="Holostenco D."/>
            <person name="Gessner J."/>
            <person name="Wuertz S."/>
            <person name="Hohne C."/>
            <person name="Stock M."/>
            <person name="Gislard M."/>
            <person name="Lluch J."/>
            <person name="Milhes M."/>
            <person name="Lampietro C."/>
            <person name="Lopez Roques C."/>
            <person name="Donnadieu C."/>
            <person name="Du K."/>
            <person name="Schartl M."/>
            <person name="Guiguen Y."/>
        </authorList>
    </citation>
    <scope>NUCLEOTIDE SEQUENCE [LARGE SCALE GENOMIC DNA]</scope>
    <source>
        <strain evidence="3">Hh-F2</strain>
        <tissue evidence="3">Blood</tissue>
    </source>
</reference>
<feature type="compositionally biased region" description="Polar residues" evidence="1">
    <location>
        <begin position="111"/>
        <end position="123"/>
    </location>
</feature>
<feature type="compositionally biased region" description="Polar residues" evidence="1">
    <location>
        <begin position="339"/>
        <end position="364"/>
    </location>
</feature>
<gene>
    <name evidence="3" type="ORF">HHUSO_G32067</name>
</gene>
<feature type="region of interest" description="Disordered" evidence="1">
    <location>
        <begin position="54"/>
        <end position="128"/>
    </location>
</feature>
<keyword evidence="2" id="KW-0472">Membrane</keyword>
<proteinExistence type="predicted"/>
<evidence type="ECO:0000256" key="2">
    <source>
        <dbReference type="SAM" id="Phobius"/>
    </source>
</evidence>
<accession>A0ABR0YBC2</accession>
<name>A0ABR0YBC2_HUSHU</name>
<keyword evidence="2" id="KW-1133">Transmembrane helix</keyword>
<feature type="region of interest" description="Disordered" evidence="1">
    <location>
        <begin position="140"/>
        <end position="159"/>
    </location>
</feature>
<dbReference type="EMBL" id="JAHFZB010000038">
    <property type="protein sequence ID" value="KAK6469708.1"/>
    <property type="molecule type" value="Genomic_DNA"/>
</dbReference>
<organism evidence="3 4">
    <name type="scientific">Huso huso</name>
    <name type="common">Beluga</name>
    <name type="synonym">Acipenser huso</name>
    <dbReference type="NCBI Taxonomy" id="61971"/>
    <lineage>
        <taxon>Eukaryota</taxon>
        <taxon>Metazoa</taxon>
        <taxon>Chordata</taxon>
        <taxon>Craniata</taxon>
        <taxon>Vertebrata</taxon>
        <taxon>Euteleostomi</taxon>
        <taxon>Actinopterygii</taxon>
        <taxon>Chondrostei</taxon>
        <taxon>Acipenseriformes</taxon>
        <taxon>Acipenseridae</taxon>
        <taxon>Huso</taxon>
    </lineage>
</organism>
<feature type="transmembrane region" description="Helical" evidence="2">
    <location>
        <begin position="385"/>
        <end position="409"/>
    </location>
</feature>
<feature type="region of interest" description="Disordered" evidence="1">
    <location>
        <begin position="166"/>
        <end position="211"/>
    </location>
</feature>
<evidence type="ECO:0000313" key="4">
    <source>
        <dbReference type="Proteomes" id="UP001369086"/>
    </source>
</evidence>
<evidence type="ECO:0000256" key="1">
    <source>
        <dbReference type="SAM" id="MobiDB-lite"/>
    </source>
</evidence>
<protein>
    <submittedName>
        <fullName evidence="3">Uncharacterized protein</fullName>
    </submittedName>
</protein>
<keyword evidence="4" id="KW-1185">Reference proteome</keyword>
<feature type="compositionally biased region" description="Basic residues" evidence="1">
    <location>
        <begin position="188"/>
        <end position="205"/>
    </location>
</feature>